<accession>A0A917MVI4</accession>
<dbReference type="InterPro" id="IPR052058">
    <property type="entry name" value="Alcohol_O-acetyltransferase"/>
</dbReference>
<dbReference type="PANTHER" id="PTHR28037:SF1">
    <property type="entry name" value="ALCOHOL O-ACETYLTRANSFERASE 1-RELATED"/>
    <property type="match status" value="1"/>
</dbReference>
<dbReference type="Pfam" id="PF00668">
    <property type="entry name" value="Condensation"/>
    <property type="match status" value="1"/>
</dbReference>
<evidence type="ECO:0000259" key="1">
    <source>
        <dbReference type="Pfam" id="PF00668"/>
    </source>
</evidence>
<dbReference type="AlphaFoldDB" id="A0A917MVI4"/>
<dbReference type="Proteomes" id="UP000627292">
    <property type="component" value="Unassembled WGS sequence"/>
</dbReference>
<dbReference type="EMBL" id="BMIB01000002">
    <property type="protein sequence ID" value="GGH66770.1"/>
    <property type="molecule type" value="Genomic_DNA"/>
</dbReference>
<evidence type="ECO:0000313" key="3">
    <source>
        <dbReference type="Proteomes" id="UP000627292"/>
    </source>
</evidence>
<organism evidence="2 3">
    <name type="scientific">Filimonas zeae</name>
    <dbReference type="NCBI Taxonomy" id="1737353"/>
    <lineage>
        <taxon>Bacteria</taxon>
        <taxon>Pseudomonadati</taxon>
        <taxon>Bacteroidota</taxon>
        <taxon>Chitinophagia</taxon>
        <taxon>Chitinophagales</taxon>
        <taxon>Chitinophagaceae</taxon>
        <taxon>Filimonas</taxon>
    </lineage>
</organism>
<dbReference type="PANTHER" id="PTHR28037">
    <property type="entry name" value="ALCOHOL O-ACETYLTRANSFERASE 1-RELATED"/>
    <property type="match status" value="1"/>
</dbReference>
<dbReference type="SUPFAM" id="SSF52777">
    <property type="entry name" value="CoA-dependent acyltransferases"/>
    <property type="match status" value="2"/>
</dbReference>
<dbReference type="Gene3D" id="3.30.559.30">
    <property type="entry name" value="Nonribosomal peptide synthetase, condensation domain"/>
    <property type="match status" value="1"/>
</dbReference>
<reference evidence="2" key="2">
    <citation type="submission" date="2020-09" db="EMBL/GenBank/DDBJ databases">
        <authorList>
            <person name="Sun Q."/>
            <person name="Zhou Y."/>
        </authorList>
    </citation>
    <scope>NUCLEOTIDE SEQUENCE</scope>
    <source>
        <strain evidence="2">CGMCC 1.15290</strain>
    </source>
</reference>
<dbReference type="InterPro" id="IPR001242">
    <property type="entry name" value="Condensation_dom"/>
</dbReference>
<gene>
    <name evidence="2" type="ORF">GCM10011379_21300</name>
</gene>
<dbReference type="InterPro" id="IPR023213">
    <property type="entry name" value="CAT-like_dom_sf"/>
</dbReference>
<sequence>MYGDGSAPFHGVFSLKIRGVFTAEQLQQALAKLQAGHCLLNMVIEEDSKGVPWFVLSKRPAPIPVRIEERQGDEHWMQETRREWATLFQVNTHPLLRLVWLRGAEVSDLLLVVHHCAFDGGAVLCMVHELLSLLDAPQKKVAAATALPFTHVQDLVPHNIYYSRGNRAKRLLLGGVAQLAAVAVPVIKRLQRQPEVTGRKDYFITWTIDKDATSALTRRCVTQKITPHAALTTAFLYAFRQVKGAAARNRILCPVDIRRYVREIKKDTLFAFGMGVNLSVSKKSDAGFWQAAQQVQAALTRQTDKLNGYDFLMNFECFHPMLARRAKGKTKEMVNYDMVFSNLGRLDIPKSFTSFEVEAVYPPTVMGPTGNYNTVLTSTFRGQMDFSFTGSTHHFAYEEAVRVKEIAMELLLGQP</sequence>
<dbReference type="GO" id="GO:0003824">
    <property type="term" value="F:catalytic activity"/>
    <property type="evidence" value="ECO:0007669"/>
    <property type="project" value="InterPro"/>
</dbReference>
<protein>
    <recommendedName>
        <fullName evidence="1">Condensation domain-containing protein</fullName>
    </recommendedName>
</protein>
<dbReference type="Gene3D" id="3.30.559.10">
    <property type="entry name" value="Chloramphenicol acetyltransferase-like domain"/>
    <property type="match status" value="1"/>
</dbReference>
<evidence type="ECO:0000313" key="2">
    <source>
        <dbReference type="EMBL" id="GGH66770.1"/>
    </source>
</evidence>
<keyword evidence="3" id="KW-1185">Reference proteome</keyword>
<comment type="caution">
    <text evidence="2">The sequence shown here is derived from an EMBL/GenBank/DDBJ whole genome shotgun (WGS) entry which is preliminary data.</text>
</comment>
<reference evidence="2" key="1">
    <citation type="journal article" date="2014" name="Int. J. Syst. Evol. Microbiol.">
        <title>Complete genome sequence of Corynebacterium casei LMG S-19264T (=DSM 44701T), isolated from a smear-ripened cheese.</title>
        <authorList>
            <consortium name="US DOE Joint Genome Institute (JGI-PGF)"/>
            <person name="Walter F."/>
            <person name="Albersmeier A."/>
            <person name="Kalinowski J."/>
            <person name="Ruckert C."/>
        </authorList>
    </citation>
    <scope>NUCLEOTIDE SEQUENCE</scope>
    <source>
        <strain evidence="2">CGMCC 1.15290</strain>
    </source>
</reference>
<proteinExistence type="predicted"/>
<feature type="domain" description="Condensation" evidence="1">
    <location>
        <begin position="13"/>
        <end position="245"/>
    </location>
</feature>
<name>A0A917MVI4_9BACT</name>